<comment type="pathway">
    <text evidence="2">Amino-acid biosynthesis; L-methionine biosynthesis via de novo pathway; L-homoserine from L-aspartate: step 3/3.</text>
</comment>
<feature type="binding site" evidence="12">
    <location>
        <begin position="10"/>
        <end position="17"/>
    </location>
    <ligand>
        <name>NADP(+)</name>
        <dbReference type="ChEBI" id="CHEBI:58349"/>
    </ligand>
</feature>
<feature type="binding site" evidence="12">
    <location>
        <position position="192"/>
    </location>
    <ligand>
        <name>L-homoserine</name>
        <dbReference type="ChEBI" id="CHEBI:57476"/>
    </ligand>
</feature>
<evidence type="ECO:0000313" key="16">
    <source>
        <dbReference type="Proteomes" id="UP000249185"/>
    </source>
</evidence>
<dbReference type="PANTHER" id="PTHR43331:SF1">
    <property type="entry name" value="HOMOSERINE DEHYDROGENASE"/>
    <property type="match status" value="1"/>
</dbReference>
<evidence type="ECO:0000256" key="13">
    <source>
        <dbReference type="RuleBase" id="RU004171"/>
    </source>
</evidence>
<dbReference type="Pfam" id="PF01842">
    <property type="entry name" value="ACT"/>
    <property type="match status" value="1"/>
</dbReference>
<dbReference type="Gene3D" id="3.30.360.10">
    <property type="entry name" value="Dihydrodipicolinate Reductase, domain 2"/>
    <property type="match status" value="1"/>
</dbReference>
<dbReference type="InterPro" id="IPR001342">
    <property type="entry name" value="HDH_cat"/>
</dbReference>
<evidence type="ECO:0000256" key="7">
    <source>
        <dbReference type="ARBA" id="ARBA00022697"/>
    </source>
</evidence>
<dbReference type="NCBIfam" id="NF004976">
    <property type="entry name" value="PRK06349.1"/>
    <property type="match status" value="1"/>
</dbReference>
<evidence type="ECO:0000256" key="8">
    <source>
        <dbReference type="ARBA" id="ARBA00022857"/>
    </source>
</evidence>
<keyword evidence="9" id="KW-0560">Oxidoreductase</keyword>
<dbReference type="InterPro" id="IPR016204">
    <property type="entry name" value="HDH"/>
</dbReference>
<protein>
    <recommendedName>
        <fullName evidence="5">Homoserine dehydrogenase</fullName>
        <ecNumber evidence="4">1.1.1.3</ecNumber>
    </recommendedName>
</protein>
<dbReference type="PROSITE" id="PS51671">
    <property type="entry name" value="ACT"/>
    <property type="match status" value="1"/>
</dbReference>
<comment type="similarity">
    <text evidence="3 13">Belongs to the homoserine dehydrogenase family.</text>
</comment>
<evidence type="ECO:0000256" key="5">
    <source>
        <dbReference type="ARBA" id="ARBA00013376"/>
    </source>
</evidence>
<evidence type="ECO:0000256" key="11">
    <source>
        <dbReference type="PIRSR" id="PIRSR000098-1"/>
    </source>
</evidence>
<comment type="caution">
    <text evidence="15">The sequence shown here is derived from an EMBL/GenBank/DDBJ whole genome shotgun (WGS) entry which is preliminary data.</text>
</comment>
<evidence type="ECO:0000256" key="6">
    <source>
        <dbReference type="ARBA" id="ARBA00022605"/>
    </source>
</evidence>
<keyword evidence="7" id="KW-0791">Threonine biosynthesis</keyword>
<gene>
    <name evidence="15" type="ORF">DI556_19575</name>
</gene>
<feature type="domain" description="ACT" evidence="14">
    <location>
        <begin position="350"/>
        <end position="426"/>
    </location>
</feature>
<organism evidence="15 16">
    <name type="scientific">Rhodovulum sulfidophilum</name>
    <name type="common">Rhodobacter sulfidophilus</name>
    <dbReference type="NCBI Taxonomy" id="35806"/>
    <lineage>
        <taxon>Bacteria</taxon>
        <taxon>Pseudomonadati</taxon>
        <taxon>Pseudomonadota</taxon>
        <taxon>Alphaproteobacteria</taxon>
        <taxon>Rhodobacterales</taxon>
        <taxon>Paracoccaceae</taxon>
        <taxon>Rhodovulum</taxon>
    </lineage>
</organism>
<keyword evidence="10" id="KW-0486">Methionine biosynthesis</keyword>
<dbReference type="GO" id="GO:0009088">
    <property type="term" value="P:threonine biosynthetic process"/>
    <property type="evidence" value="ECO:0007669"/>
    <property type="project" value="UniProtKB-UniPathway"/>
</dbReference>
<dbReference type="Pfam" id="PF00742">
    <property type="entry name" value="Homoserine_dh"/>
    <property type="match status" value="1"/>
</dbReference>
<dbReference type="UniPathway" id="UPA00050">
    <property type="reaction ID" value="UER00063"/>
</dbReference>
<dbReference type="Proteomes" id="UP000249185">
    <property type="component" value="Unassembled WGS sequence"/>
</dbReference>
<evidence type="ECO:0000256" key="10">
    <source>
        <dbReference type="ARBA" id="ARBA00023167"/>
    </source>
</evidence>
<dbReference type="EC" id="1.1.1.3" evidence="4"/>
<keyword evidence="8 12" id="KW-0521">NADP</keyword>
<dbReference type="GO" id="GO:0050661">
    <property type="term" value="F:NADP binding"/>
    <property type="evidence" value="ECO:0007669"/>
    <property type="project" value="InterPro"/>
</dbReference>
<dbReference type="GO" id="GO:0004412">
    <property type="term" value="F:homoserine dehydrogenase activity"/>
    <property type="evidence" value="ECO:0007669"/>
    <property type="project" value="UniProtKB-EC"/>
</dbReference>
<dbReference type="GO" id="GO:0009086">
    <property type="term" value="P:methionine biosynthetic process"/>
    <property type="evidence" value="ECO:0007669"/>
    <property type="project" value="UniProtKB-KW"/>
</dbReference>
<evidence type="ECO:0000259" key="14">
    <source>
        <dbReference type="PROSITE" id="PS51671"/>
    </source>
</evidence>
<dbReference type="SUPFAM" id="SSF51735">
    <property type="entry name" value="NAD(P)-binding Rossmann-fold domains"/>
    <property type="match status" value="1"/>
</dbReference>
<dbReference type="InterPro" id="IPR002912">
    <property type="entry name" value="ACT_dom"/>
</dbReference>
<dbReference type="EMBL" id="QFPW01000022">
    <property type="protein sequence ID" value="PZQ46699.1"/>
    <property type="molecule type" value="Genomic_DNA"/>
</dbReference>
<comment type="pathway">
    <text evidence="1">Amino-acid biosynthesis; L-threonine biosynthesis; L-threonine from L-aspartate: step 3/5.</text>
</comment>
<keyword evidence="6" id="KW-0028">Amino-acid biosynthesis</keyword>
<dbReference type="PROSITE" id="PS01042">
    <property type="entry name" value="HOMOSER_DHGENASE"/>
    <property type="match status" value="1"/>
</dbReference>
<feature type="binding site" evidence="12">
    <location>
        <position position="107"/>
    </location>
    <ligand>
        <name>NADPH</name>
        <dbReference type="ChEBI" id="CHEBI:57783"/>
    </ligand>
</feature>
<evidence type="ECO:0000256" key="3">
    <source>
        <dbReference type="ARBA" id="ARBA00006753"/>
    </source>
</evidence>
<name>A0A2W5N2U2_RHOSU</name>
<dbReference type="Gene3D" id="3.30.70.260">
    <property type="match status" value="1"/>
</dbReference>
<evidence type="ECO:0000256" key="12">
    <source>
        <dbReference type="PIRSR" id="PIRSR000098-2"/>
    </source>
</evidence>
<dbReference type="FunFam" id="3.30.360.10:FF:000005">
    <property type="entry name" value="Homoserine dehydrogenase"/>
    <property type="match status" value="1"/>
</dbReference>
<evidence type="ECO:0000256" key="9">
    <source>
        <dbReference type="ARBA" id="ARBA00023002"/>
    </source>
</evidence>
<evidence type="ECO:0000256" key="2">
    <source>
        <dbReference type="ARBA" id="ARBA00005062"/>
    </source>
</evidence>
<dbReference type="UniPathway" id="UPA00051">
    <property type="reaction ID" value="UER00465"/>
</dbReference>
<dbReference type="Pfam" id="PF03447">
    <property type="entry name" value="NAD_binding_3"/>
    <property type="match status" value="1"/>
</dbReference>
<accession>A0A2W5N2U2</accession>
<dbReference type="PIRSF" id="PIRSF000098">
    <property type="entry name" value="Homoser_dehydrog"/>
    <property type="match status" value="1"/>
</dbReference>
<dbReference type="AlphaFoldDB" id="A0A2W5N2U2"/>
<proteinExistence type="inferred from homology"/>
<dbReference type="CDD" id="cd04881">
    <property type="entry name" value="ACT_HSDH-Hom"/>
    <property type="match status" value="1"/>
</dbReference>
<feature type="active site" description="Proton donor" evidence="11">
    <location>
        <position position="207"/>
    </location>
</feature>
<evidence type="ECO:0000313" key="15">
    <source>
        <dbReference type="EMBL" id="PZQ46699.1"/>
    </source>
</evidence>
<evidence type="ECO:0000256" key="4">
    <source>
        <dbReference type="ARBA" id="ARBA00013213"/>
    </source>
</evidence>
<evidence type="ECO:0000256" key="1">
    <source>
        <dbReference type="ARBA" id="ARBA00005056"/>
    </source>
</evidence>
<dbReference type="PANTHER" id="PTHR43331">
    <property type="entry name" value="HOMOSERINE DEHYDROGENASE"/>
    <property type="match status" value="1"/>
</dbReference>
<dbReference type="InterPro" id="IPR045865">
    <property type="entry name" value="ACT-like_dom_sf"/>
</dbReference>
<dbReference type="SUPFAM" id="SSF55021">
    <property type="entry name" value="ACT-like"/>
    <property type="match status" value="1"/>
</dbReference>
<dbReference type="InterPro" id="IPR005106">
    <property type="entry name" value="Asp/hSer_DH_NAD-bd"/>
</dbReference>
<dbReference type="InterPro" id="IPR019811">
    <property type="entry name" value="HDH_CS"/>
</dbReference>
<reference evidence="15 16" key="1">
    <citation type="submission" date="2017-08" db="EMBL/GenBank/DDBJ databases">
        <title>Infants hospitalized years apart are colonized by the same room-sourced microbial strains.</title>
        <authorList>
            <person name="Brooks B."/>
            <person name="Olm M.R."/>
            <person name="Firek B.A."/>
            <person name="Baker R."/>
            <person name="Thomas B.C."/>
            <person name="Morowitz M.J."/>
            <person name="Banfield J.F."/>
        </authorList>
    </citation>
    <scope>NUCLEOTIDE SEQUENCE [LARGE SCALE GENOMIC DNA]</scope>
    <source>
        <strain evidence="15">S2_005_002_R2_34</strain>
    </source>
</reference>
<dbReference type="InterPro" id="IPR036291">
    <property type="entry name" value="NAD(P)-bd_dom_sf"/>
</dbReference>
<sequence>MNKPLRVAIAGLGTVGAGVVEVLRTNGELIARRAGRPIEIAAISARSRSRDRGVDVSGYDWEDDPVALARRDDVDLVIEVIGGEDGPAKATALTALKSGKHVVTANKAMLARHGQMLAETAEAEGVALRFEAAVAGGIPIIKALTEGLAANRIRRVMGVMNGTCNYILTQMEATGAAYATVLAEAQRLGYAEADPSFDVGGVDAAQKLSLLVALAFGTKVDFNAVAIEGIERVSLTDIEHAADMGYRIKLLGVAQMDEDGLEARMQPCLVPRHSPIGQLEGVTNLVLVEGDFIGQVVCQGPGAGAGATASAILGDVIDVARGLVMPAFGQPAASLAAANRAGEGLPAAYYLRFALTDAPGVLAQVAAALGRAGISINRMRQYEHADAEAPVLIVTHRAERAALDRALAEITALEVCRAAPVAIRIEEV</sequence>
<dbReference type="SUPFAM" id="SSF55347">
    <property type="entry name" value="Glyceraldehyde-3-phosphate dehydrogenase-like, C-terminal domain"/>
    <property type="match status" value="1"/>
</dbReference>
<dbReference type="Gene3D" id="3.40.50.720">
    <property type="entry name" value="NAD(P)-binding Rossmann-like Domain"/>
    <property type="match status" value="1"/>
</dbReference>